<dbReference type="RefSeq" id="WP_264207603.1">
    <property type="nucleotide sequence ID" value="NZ_JAOZEW010000020.1"/>
</dbReference>
<dbReference type="InterPro" id="IPR019694">
    <property type="entry name" value="Phage_HP1_Orf23"/>
</dbReference>
<dbReference type="AlphaFoldDB" id="A0A9X3C6D5"/>
<accession>A0A9X3C6D5</accession>
<proteinExistence type="predicted"/>
<keyword evidence="2" id="KW-1185">Reference proteome</keyword>
<dbReference type="Proteomes" id="UP001151079">
    <property type="component" value="Unassembled WGS sequence"/>
</dbReference>
<sequence length="415" mass="45570">MSLRGVGISEGNIGVNQSGDAREFGLIGNGIAIAKKLDLNTAYILRRIQDAESLGITAEYDTKNNVHVHRHISEFYRNAKPGRKLNIMLLADTVVFKDMTVEAKNLMVNADGMISDLGFFSNSTDAITLINGLPTAVSEAITEFQNLAQWASVNDMPLHITVEGFGISETLSNLADLRDFEVVIGTEPVKVSATKVSMVIAQDWQHAEAFTGNAKKYADVGTFLGIVASHAWNRNPGEVETKNIQNVSLNSWMIGGLSNHKKYSEVFESLETLNDKGYIIPVKYQGKAGYWFNDGATIAPIVIDEQGNVNQHAIYYSHTIDECTRALRQVYLPEIKKPVPLESRLLPIDMVEYYNAIGDAVFKKFEKAGLISEGKTNVDPLSDLLGSKILNVQFTVVPTGTINELIGTINLKTSL</sequence>
<gene>
    <name evidence="1" type="ORF">OIU83_17785</name>
</gene>
<organism evidence="1 2">
    <name type="scientific">Flavobacterium shii</name>
    <dbReference type="NCBI Taxonomy" id="2987687"/>
    <lineage>
        <taxon>Bacteria</taxon>
        <taxon>Pseudomonadati</taxon>
        <taxon>Bacteroidota</taxon>
        <taxon>Flavobacteriia</taxon>
        <taxon>Flavobacteriales</taxon>
        <taxon>Flavobacteriaceae</taxon>
        <taxon>Flavobacterium</taxon>
    </lineage>
</organism>
<name>A0A9X3C6D5_9FLAO</name>
<dbReference type="EMBL" id="JAOZEW010000020">
    <property type="protein sequence ID" value="MCV9929517.1"/>
    <property type="molecule type" value="Genomic_DNA"/>
</dbReference>
<evidence type="ECO:0000313" key="2">
    <source>
        <dbReference type="Proteomes" id="UP001151079"/>
    </source>
</evidence>
<protein>
    <submittedName>
        <fullName evidence="1">DUF2586 family protein</fullName>
    </submittedName>
</protein>
<reference evidence="1" key="1">
    <citation type="submission" date="2022-10" db="EMBL/GenBank/DDBJ databases">
        <title>Two novel species of Flavobacterium.</title>
        <authorList>
            <person name="Liu Q."/>
            <person name="Xin Y.-H."/>
        </authorList>
    </citation>
    <scope>NUCLEOTIDE SEQUENCE</scope>
    <source>
        <strain evidence="1">LS1R49</strain>
    </source>
</reference>
<comment type="caution">
    <text evidence="1">The sequence shown here is derived from an EMBL/GenBank/DDBJ whole genome shotgun (WGS) entry which is preliminary data.</text>
</comment>
<dbReference type="Pfam" id="PF10758">
    <property type="entry name" value="DUF2586"/>
    <property type="match status" value="1"/>
</dbReference>
<evidence type="ECO:0000313" key="1">
    <source>
        <dbReference type="EMBL" id="MCV9929517.1"/>
    </source>
</evidence>